<evidence type="ECO:0000313" key="2">
    <source>
        <dbReference type="Proteomes" id="UP001278500"/>
    </source>
</evidence>
<dbReference type="GeneID" id="87865601"/>
<reference evidence="1" key="2">
    <citation type="submission" date="2023-06" db="EMBL/GenBank/DDBJ databases">
        <authorList>
            <consortium name="Lawrence Berkeley National Laboratory"/>
            <person name="Haridas S."/>
            <person name="Hensen N."/>
            <person name="Bonometti L."/>
            <person name="Westerberg I."/>
            <person name="Brannstrom I.O."/>
            <person name="Guillou S."/>
            <person name="Cros-Aarteil S."/>
            <person name="Calhoun S."/>
            <person name="Kuo A."/>
            <person name="Mondo S."/>
            <person name="Pangilinan J."/>
            <person name="Riley R."/>
            <person name="Labutti K."/>
            <person name="Andreopoulos B."/>
            <person name="Lipzen A."/>
            <person name="Chen C."/>
            <person name="Yanf M."/>
            <person name="Daum C."/>
            <person name="Ng V."/>
            <person name="Clum A."/>
            <person name="Steindorff A."/>
            <person name="Ohm R."/>
            <person name="Martin F."/>
            <person name="Silar P."/>
            <person name="Natvig D."/>
            <person name="Lalanne C."/>
            <person name="Gautier V."/>
            <person name="Ament-Velasquez S.L."/>
            <person name="Kruys A."/>
            <person name="Hutchinson M.I."/>
            <person name="Powell A.J."/>
            <person name="Barry K."/>
            <person name="Miller A.N."/>
            <person name="Grigoriev I.V."/>
            <person name="Debuchy R."/>
            <person name="Gladieux P."/>
            <person name="Thoren M.H."/>
            <person name="Johannesson H."/>
        </authorList>
    </citation>
    <scope>NUCLEOTIDE SEQUENCE</scope>
    <source>
        <strain evidence="1">CBS 560.94</strain>
    </source>
</reference>
<evidence type="ECO:0000313" key="1">
    <source>
        <dbReference type="EMBL" id="KAK3340921.1"/>
    </source>
</evidence>
<sequence length="85" mass="9399">MTICYPDIPTKFKRTSEPLRTPKDSQAMCRHPIPEVPHVFCYVQQDCASSSDMSPRPSQGFSILGCVIEVGVANPGVKCRRSGEE</sequence>
<accession>A0AAE0MPU4</accession>
<dbReference type="EMBL" id="JAUEPP010000006">
    <property type="protein sequence ID" value="KAK3340921.1"/>
    <property type="molecule type" value="Genomic_DNA"/>
</dbReference>
<reference evidence="1" key="1">
    <citation type="journal article" date="2023" name="Mol. Phylogenet. Evol.">
        <title>Genome-scale phylogeny and comparative genomics of the fungal order Sordariales.</title>
        <authorList>
            <person name="Hensen N."/>
            <person name="Bonometti L."/>
            <person name="Westerberg I."/>
            <person name="Brannstrom I.O."/>
            <person name="Guillou S."/>
            <person name="Cros-Aarteil S."/>
            <person name="Calhoun S."/>
            <person name="Haridas S."/>
            <person name="Kuo A."/>
            <person name="Mondo S."/>
            <person name="Pangilinan J."/>
            <person name="Riley R."/>
            <person name="LaButti K."/>
            <person name="Andreopoulos B."/>
            <person name="Lipzen A."/>
            <person name="Chen C."/>
            <person name="Yan M."/>
            <person name="Daum C."/>
            <person name="Ng V."/>
            <person name="Clum A."/>
            <person name="Steindorff A."/>
            <person name="Ohm R.A."/>
            <person name="Martin F."/>
            <person name="Silar P."/>
            <person name="Natvig D.O."/>
            <person name="Lalanne C."/>
            <person name="Gautier V."/>
            <person name="Ament-Velasquez S.L."/>
            <person name="Kruys A."/>
            <person name="Hutchinson M.I."/>
            <person name="Powell A.J."/>
            <person name="Barry K."/>
            <person name="Miller A.N."/>
            <person name="Grigoriev I.V."/>
            <person name="Debuchy R."/>
            <person name="Gladieux P."/>
            <person name="Hiltunen Thoren M."/>
            <person name="Johannesson H."/>
        </authorList>
    </citation>
    <scope>NUCLEOTIDE SEQUENCE</scope>
    <source>
        <strain evidence="1">CBS 560.94</strain>
    </source>
</reference>
<name>A0AAE0MPU4_9PEZI</name>
<dbReference type="RefSeq" id="XP_062679863.1">
    <property type="nucleotide sequence ID" value="XM_062828447.1"/>
</dbReference>
<proteinExistence type="predicted"/>
<dbReference type="AlphaFoldDB" id="A0AAE0MPU4"/>
<dbReference type="Proteomes" id="UP001278500">
    <property type="component" value="Unassembled WGS sequence"/>
</dbReference>
<gene>
    <name evidence="1" type="ORF">B0H65DRAFT_510957</name>
</gene>
<protein>
    <submittedName>
        <fullName evidence="1">Uncharacterized protein</fullName>
    </submittedName>
</protein>
<organism evidence="1 2">
    <name type="scientific">Neurospora tetraspora</name>
    <dbReference type="NCBI Taxonomy" id="94610"/>
    <lineage>
        <taxon>Eukaryota</taxon>
        <taxon>Fungi</taxon>
        <taxon>Dikarya</taxon>
        <taxon>Ascomycota</taxon>
        <taxon>Pezizomycotina</taxon>
        <taxon>Sordariomycetes</taxon>
        <taxon>Sordariomycetidae</taxon>
        <taxon>Sordariales</taxon>
        <taxon>Sordariaceae</taxon>
        <taxon>Neurospora</taxon>
    </lineage>
</organism>
<comment type="caution">
    <text evidence="1">The sequence shown here is derived from an EMBL/GenBank/DDBJ whole genome shotgun (WGS) entry which is preliminary data.</text>
</comment>
<keyword evidence="2" id="KW-1185">Reference proteome</keyword>